<dbReference type="Proteomes" id="UP000641514">
    <property type="component" value="Unassembled WGS sequence"/>
</dbReference>
<proteinExistence type="predicted"/>
<keyword evidence="1" id="KW-1133">Transmembrane helix</keyword>
<evidence type="ECO:0000313" key="3">
    <source>
        <dbReference type="Proteomes" id="UP000641514"/>
    </source>
</evidence>
<feature type="transmembrane region" description="Helical" evidence="1">
    <location>
        <begin position="43"/>
        <end position="61"/>
    </location>
</feature>
<name>A0A916UIS0_9ACTN</name>
<gene>
    <name evidence="2" type="ORF">GCM10011410_29690</name>
</gene>
<dbReference type="EMBL" id="BMJH01000003">
    <property type="protein sequence ID" value="GGC74454.1"/>
    <property type="molecule type" value="Genomic_DNA"/>
</dbReference>
<reference evidence="2" key="1">
    <citation type="journal article" date="2014" name="Int. J. Syst. Evol. Microbiol.">
        <title>Complete genome sequence of Corynebacterium casei LMG S-19264T (=DSM 44701T), isolated from a smear-ripened cheese.</title>
        <authorList>
            <consortium name="US DOE Joint Genome Institute (JGI-PGF)"/>
            <person name="Walter F."/>
            <person name="Albersmeier A."/>
            <person name="Kalinowski J."/>
            <person name="Ruckert C."/>
        </authorList>
    </citation>
    <scope>NUCLEOTIDE SEQUENCE</scope>
    <source>
        <strain evidence="2">CGMCC 1.15478</strain>
    </source>
</reference>
<reference evidence="2" key="2">
    <citation type="submission" date="2020-09" db="EMBL/GenBank/DDBJ databases">
        <authorList>
            <person name="Sun Q."/>
            <person name="Zhou Y."/>
        </authorList>
    </citation>
    <scope>NUCLEOTIDE SEQUENCE</scope>
    <source>
        <strain evidence="2">CGMCC 1.15478</strain>
    </source>
</reference>
<dbReference type="AlphaFoldDB" id="A0A916UIS0"/>
<dbReference type="RefSeq" id="WP_188676680.1">
    <property type="nucleotide sequence ID" value="NZ_BMJH01000003.1"/>
</dbReference>
<keyword evidence="1" id="KW-0812">Transmembrane</keyword>
<keyword evidence="3" id="KW-1185">Reference proteome</keyword>
<accession>A0A916UIS0</accession>
<evidence type="ECO:0000256" key="1">
    <source>
        <dbReference type="SAM" id="Phobius"/>
    </source>
</evidence>
<feature type="transmembrane region" description="Helical" evidence="1">
    <location>
        <begin position="16"/>
        <end position="36"/>
    </location>
</feature>
<evidence type="ECO:0000313" key="2">
    <source>
        <dbReference type="EMBL" id="GGC74454.1"/>
    </source>
</evidence>
<organism evidence="2 3">
    <name type="scientific">Hoyosella rhizosphaerae</name>
    <dbReference type="NCBI Taxonomy" id="1755582"/>
    <lineage>
        <taxon>Bacteria</taxon>
        <taxon>Bacillati</taxon>
        <taxon>Actinomycetota</taxon>
        <taxon>Actinomycetes</taxon>
        <taxon>Mycobacteriales</taxon>
        <taxon>Hoyosellaceae</taxon>
        <taxon>Hoyosella</taxon>
    </lineage>
</organism>
<protein>
    <recommendedName>
        <fullName evidence="4">DUF3093 domain-containing protein</fullName>
    </recommendedName>
</protein>
<evidence type="ECO:0008006" key="4">
    <source>
        <dbReference type="Google" id="ProtNLM"/>
    </source>
</evidence>
<comment type="caution">
    <text evidence="2">The sequence shown here is derived from an EMBL/GenBank/DDBJ whole genome shotgun (WGS) entry which is preliminary data.</text>
</comment>
<keyword evidence="1" id="KW-0472">Membrane</keyword>
<sequence>MTASGDVLFEEPGARWNSLLAIPIMCGIGIIGEMILRGPVHWLGWGVAGTAVGLVFCWQIYAARTYASVSFDGHTLRQGTKTLQVDEIAEILPPESDTTVSNKVADRWLLAPPLGDLPTVPKRRTGIGLVLRSGTVTQAWAKDHETLRTLLAESVVQR</sequence>